<keyword evidence="1" id="KW-0808">Transferase</keyword>
<dbReference type="OrthoDB" id="1862401at2759"/>
<proteinExistence type="predicted"/>
<dbReference type="GO" id="GO:0016747">
    <property type="term" value="F:acyltransferase activity, transferring groups other than amino-acyl groups"/>
    <property type="evidence" value="ECO:0007669"/>
    <property type="project" value="TreeGrafter"/>
</dbReference>
<reference evidence="4" key="1">
    <citation type="journal article" date="2013" name="Genome Announc.">
        <title>Draft genome sequence of Neofusicoccum parvum isolate UCR-NP2, a fungal vascular pathogen associated with grapevine cankers.</title>
        <authorList>
            <person name="Blanco-Ulate B."/>
            <person name="Rolshausen P."/>
            <person name="Cantu D."/>
        </authorList>
    </citation>
    <scope>NUCLEOTIDE SEQUENCE [LARGE SCALE GENOMIC DNA]</scope>
    <source>
        <strain evidence="4">UCR-NP2</strain>
    </source>
</reference>
<dbReference type="eggNOG" id="ENOG502RX24">
    <property type="taxonomic scope" value="Eukaryota"/>
</dbReference>
<keyword evidence="3" id="KW-0413">Isomerase</keyword>
<evidence type="ECO:0000313" key="4">
    <source>
        <dbReference type="Proteomes" id="UP000013521"/>
    </source>
</evidence>
<organism evidence="3 4">
    <name type="scientific">Botryosphaeria parva (strain UCR-NP2)</name>
    <name type="common">Grapevine canker fungus</name>
    <name type="synonym">Neofusicoccum parvum</name>
    <dbReference type="NCBI Taxonomy" id="1287680"/>
    <lineage>
        <taxon>Eukaryota</taxon>
        <taxon>Fungi</taxon>
        <taxon>Dikarya</taxon>
        <taxon>Ascomycota</taxon>
        <taxon>Pezizomycotina</taxon>
        <taxon>Dothideomycetes</taxon>
        <taxon>Dothideomycetes incertae sedis</taxon>
        <taxon>Botryosphaeriales</taxon>
        <taxon>Botryosphaeriaceae</taxon>
        <taxon>Neofusicoccum</taxon>
    </lineage>
</organism>
<dbReference type="EMBL" id="KB916687">
    <property type="protein sequence ID" value="EOD44643.1"/>
    <property type="molecule type" value="Genomic_DNA"/>
</dbReference>
<accession>R1EA29</accession>
<feature type="region of interest" description="Disordered" evidence="2">
    <location>
        <begin position="48"/>
        <end position="72"/>
    </location>
</feature>
<dbReference type="GO" id="GO:0044550">
    <property type="term" value="P:secondary metabolite biosynthetic process"/>
    <property type="evidence" value="ECO:0007669"/>
    <property type="project" value="TreeGrafter"/>
</dbReference>
<dbReference type="PANTHER" id="PTHR31642:SF310">
    <property type="entry name" value="FATTY ALCOHOL:CAFFEOYL-COA ACYLTRANSFERASE"/>
    <property type="match status" value="1"/>
</dbReference>
<gene>
    <name evidence="3" type="ORF">UCRNP2_8657</name>
</gene>
<evidence type="ECO:0000256" key="1">
    <source>
        <dbReference type="ARBA" id="ARBA00022679"/>
    </source>
</evidence>
<name>R1EA29_BOTPV</name>
<dbReference type="Gene3D" id="3.30.559.10">
    <property type="entry name" value="Chloramphenicol acetyltransferase-like domain"/>
    <property type="match status" value="2"/>
</dbReference>
<dbReference type="InterPro" id="IPR023213">
    <property type="entry name" value="CAT-like_dom_sf"/>
</dbReference>
<dbReference type="Pfam" id="PF02458">
    <property type="entry name" value="Transferase"/>
    <property type="match status" value="1"/>
</dbReference>
<dbReference type="KEGG" id="npa:UCRNP2_8657"/>
<evidence type="ECO:0000313" key="3">
    <source>
        <dbReference type="EMBL" id="EOD44643.1"/>
    </source>
</evidence>
<dbReference type="HOGENOM" id="CLU_658880_0_0_1"/>
<protein>
    <submittedName>
        <fullName evidence="3">Putative enoyl-hydratase isomerase family protein</fullName>
    </submittedName>
</protein>
<feature type="compositionally biased region" description="Low complexity" evidence="2">
    <location>
        <begin position="51"/>
        <end position="72"/>
    </location>
</feature>
<dbReference type="InterPro" id="IPR050317">
    <property type="entry name" value="Plant_Fungal_Acyltransferase"/>
</dbReference>
<sequence length="417" mass="46595">MVRVYIRLLLCFRFPYESLRQPAEQQICTALQATLAKWPFLAGRLGPQPRSTDVWSTAATASSSTASRAPSSSISRFHNSEYQYPTLLERHFRPIRNPRQEPLTEATNFTLTSPSLNLPPTGLLELKYPHPTPPVTSAAPDGFRVFRARALTAADGWEASYEDCCTQRMRPGILRKELLSSLPEHPVDEGRVHPALGVQANWIDGGLILCFAFHHAAVDGAGVRTFLETFTRHMRDLRDERPLREEVADGEDAALRWALQRSCKGKGVPEEFDFASGPPVPMPDPVMPGDVSKILRFPAKGLKVLKRMVMEELEVMRQPGSGEDVGAVTYVSTTDCVCALMWVAIMRTRYTRGRINQSMNEHHKLLKAEEETRFNIAVNARRRLTLSLYDDYIGNAIVVTVAKAKVGEIVGFPRPGL</sequence>
<evidence type="ECO:0000256" key="2">
    <source>
        <dbReference type="SAM" id="MobiDB-lite"/>
    </source>
</evidence>
<dbReference type="PANTHER" id="PTHR31642">
    <property type="entry name" value="TRICHOTHECENE 3-O-ACETYLTRANSFERASE"/>
    <property type="match status" value="1"/>
</dbReference>
<dbReference type="AlphaFoldDB" id="R1EA29"/>
<dbReference type="Proteomes" id="UP000013521">
    <property type="component" value="Unassembled WGS sequence"/>
</dbReference>
<dbReference type="GO" id="GO:0016853">
    <property type="term" value="F:isomerase activity"/>
    <property type="evidence" value="ECO:0007669"/>
    <property type="project" value="UniProtKB-KW"/>
</dbReference>